<evidence type="ECO:0000313" key="1">
    <source>
        <dbReference type="EMBL" id="CAG8764830.1"/>
    </source>
</evidence>
<reference evidence="1" key="1">
    <citation type="submission" date="2021-06" db="EMBL/GenBank/DDBJ databases">
        <authorList>
            <person name="Kallberg Y."/>
            <person name="Tangrot J."/>
            <person name="Rosling A."/>
        </authorList>
    </citation>
    <scope>NUCLEOTIDE SEQUENCE</scope>
    <source>
        <strain evidence="1">FL966</strain>
    </source>
</reference>
<keyword evidence="2" id="KW-1185">Reference proteome</keyword>
<evidence type="ECO:0000313" key="2">
    <source>
        <dbReference type="Proteomes" id="UP000789759"/>
    </source>
</evidence>
<organism evidence="1 2">
    <name type="scientific">Cetraspora pellucida</name>
    <dbReference type="NCBI Taxonomy" id="1433469"/>
    <lineage>
        <taxon>Eukaryota</taxon>
        <taxon>Fungi</taxon>
        <taxon>Fungi incertae sedis</taxon>
        <taxon>Mucoromycota</taxon>
        <taxon>Glomeromycotina</taxon>
        <taxon>Glomeromycetes</taxon>
        <taxon>Diversisporales</taxon>
        <taxon>Gigasporaceae</taxon>
        <taxon>Cetraspora</taxon>
    </lineage>
</organism>
<name>A0A9N9J4J6_9GLOM</name>
<accession>A0A9N9J4J6</accession>
<comment type="caution">
    <text evidence="1">The sequence shown here is derived from an EMBL/GenBank/DDBJ whole genome shotgun (WGS) entry which is preliminary data.</text>
</comment>
<gene>
    <name evidence="1" type="ORF">CPELLU_LOCUS15525</name>
</gene>
<sequence length="332" mass="38661">MKEIFKFSLCSRCNGTLTRIISTQTKKSNNIGMLSNLEIPDNIEVNSEICDLTITENKMIQNLSEISESDENNKIKTYSTDENNNYEIHYRVFIKLDGKFQPAKWYTIIVLEVDKFLVEIYTNVITLTKNKIIKAYDYHVSFKAEKALGVETQLVDVQDFQKFCSDYQKFFATKKNIGIFITINSQTLNKTKCKKKNNSFETEINTSEDNVSKIYKNKNKVSKISNLRSEETKMAKHVLEIRTANHCNIRNRACLNKDKSKENHIEIIFIMLSIWISEILYSTSNISEQPVQTTKLTIPTLSNFLKQVDKNENTNNYYQIFLVELKQQRISI</sequence>
<dbReference type="Proteomes" id="UP000789759">
    <property type="component" value="Unassembled WGS sequence"/>
</dbReference>
<dbReference type="AlphaFoldDB" id="A0A9N9J4J6"/>
<proteinExistence type="predicted"/>
<protein>
    <submittedName>
        <fullName evidence="1">21271_t:CDS:1</fullName>
    </submittedName>
</protein>
<dbReference type="OrthoDB" id="2440456at2759"/>
<dbReference type="EMBL" id="CAJVQA010020649">
    <property type="protein sequence ID" value="CAG8764830.1"/>
    <property type="molecule type" value="Genomic_DNA"/>
</dbReference>